<dbReference type="PROSITE" id="PS51194">
    <property type="entry name" value="HELICASE_CTER"/>
    <property type="match status" value="1"/>
</dbReference>
<dbReference type="Pfam" id="PF09382">
    <property type="entry name" value="RQC"/>
    <property type="match status" value="1"/>
</dbReference>
<dbReference type="InterPro" id="IPR027417">
    <property type="entry name" value="P-loop_NTPase"/>
</dbReference>
<accession>A0AAN9LF42</accession>
<name>A0AAN9LF42_PHACN</name>
<feature type="domain" description="Helicase C-terminal" evidence="6">
    <location>
        <begin position="1"/>
        <end position="142"/>
    </location>
</feature>
<comment type="catalytic activity">
    <reaction evidence="2">
        <text>Couples ATP hydrolysis with the unwinding of duplex DNA by translocating in the 3'-5' direction.</text>
        <dbReference type="EC" id="5.6.2.4"/>
    </reaction>
</comment>
<dbReference type="GO" id="GO:0003676">
    <property type="term" value="F:nucleic acid binding"/>
    <property type="evidence" value="ECO:0007669"/>
    <property type="project" value="InterPro"/>
</dbReference>
<evidence type="ECO:0000256" key="2">
    <source>
        <dbReference type="ARBA" id="ARBA00034617"/>
    </source>
</evidence>
<organism evidence="7 8">
    <name type="scientific">Phaseolus coccineus</name>
    <name type="common">Scarlet runner bean</name>
    <name type="synonym">Phaseolus multiflorus</name>
    <dbReference type="NCBI Taxonomy" id="3886"/>
    <lineage>
        <taxon>Eukaryota</taxon>
        <taxon>Viridiplantae</taxon>
        <taxon>Streptophyta</taxon>
        <taxon>Embryophyta</taxon>
        <taxon>Tracheophyta</taxon>
        <taxon>Spermatophyta</taxon>
        <taxon>Magnoliopsida</taxon>
        <taxon>eudicotyledons</taxon>
        <taxon>Gunneridae</taxon>
        <taxon>Pentapetalae</taxon>
        <taxon>rosids</taxon>
        <taxon>fabids</taxon>
        <taxon>Fabales</taxon>
        <taxon>Fabaceae</taxon>
        <taxon>Papilionoideae</taxon>
        <taxon>50 kb inversion clade</taxon>
        <taxon>NPAAA clade</taxon>
        <taxon>indigoferoid/millettioid clade</taxon>
        <taxon>Phaseoleae</taxon>
        <taxon>Phaseolus</taxon>
    </lineage>
</organism>
<evidence type="ECO:0000259" key="6">
    <source>
        <dbReference type="PROSITE" id="PS51194"/>
    </source>
</evidence>
<dbReference type="GO" id="GO:0005694">
    <property type="term" value="C:chromosome"/>
    <property type="evidence" value="ECO:0007669"/>
    <property type="project" value="TreeGrafter"/>
</dbReference>
<reference evidence="7 8" key="1">
    <citation type="submission" date="2024-01" db="EMBL/GenBank/DDBJ databases">
        <title>The genomes of 5 underutilized Papilionoideae crops provide insights into root nodulation and disease resistanc.</title>
        <authorList>
            <person name="Jiang F."/>
        </authorList>
    </citation>
    <scope>NUCLEOTIDE SEQUENCE [LARGE SCALE GENOMIC DNA]</scope>
    <source>
        <strain evidence="7">JINMINGXINNONG_FW02</strain>
        <tissue evidence="7">Leaves</tissue>
    </source>
</reference>
<dbReference type="Pfam" id="PF14493">
    <property type="entry name" value="HTH_40"/>
    <property type="match status" value="1"/>
</dbReference>
<dbReference type="EMBL" id="JAYMYR010000011">
    <property type="protein sequence ID" value="KAK7333084.1"/>
    <property type="molecule type" value="Genomic_DNA"/>
</dbReference>
<dbReference type="Gene3D" id="1.10.10.10">
    <property type="entry name" value="Winged helix-like DNA-binding domain superfamily/Winged helix DNA-binding domain"/>
    <property type="match status" value="1"/>
</dbReference>
<dbReference type="GO" id="GO:0000166">
    <property type="term" value="F:nucleotide binding"/>
    <property type="evidence" value="ECO:0007669"/>
    <property type="project" value="InterPro"/>
</dbReference>
<feature type="compositionally biased region" description="Basic and acidic residues" evidence="4">
    <location>
        <begin position="608"/>
        <end position="627"/>
    </location>
</feature>
<dbReference type="InterPro" id="IPR036388">
    <property type="entry name" value="WH-like_DNA-bd_sf"/>
</dbReference>
<comment type="caution">
    <text evidence="7">The sequence shown here is derived from an EMBL/GenBank/DDBJ whole genome shotgun (WGS) entry which is preliminary data.</text>
</comment>
<dbReference type="EC" id="5.6.2.4" evidence="3"/>
<feature type="domain" description="HRDC" evidence="5">
    <location>
        <begin position="309"/>
        <end position="392"/>
    </location>
</feature>
<dbReference type="GO" id="GO:0005737">
    <property type="term" value="C:cytoplasm"/>
    <property type="evidence" value="ECO:0007669"/>
    <property type="project" value="TreeGrafter"/>
</dbReference>
<dbReference type="GO" id="GO:0009378">
    <property type="term" value="F:four-way junction helicase activity"/>
    <property type="evidence" value="ECO:0007669"/>
    <property type="project" value="TreeGrafter"/>
</dbReference>
<dbReference type="InterPro" id="IPR029491">
    <property type="entry name" value="Helicase_HTH"/>
</dbReference>
<dbReference type="InterPro" id="IPR002121">
    <property type="entry name" value="HRDC_dom"/>
</dbReference>
<dbReference type="SUPFAM" id="SSF52540">
    <property type="entry name" value="P-loop containing nucleoside triphosphate hydrolases"/>
    <property type="match status" value="1"/>
</dbReference>
<evidence type="ECO:0000259" key="5">
    <source>
        <dbReference type="PROSITE" id="PS50967"/>
    </source>
</evidence>
<dbReference type="Pfam" id="PF00570">
    <property type="entry name" value="HRDC"/>
    <property type="match status" value="1"/>
</dbReference>
<evidence type="ECO:0000256" key="3">
    <source>
        <dbReference type="ARBA" id="ARBA00034808"/>
    </source>
</evidence>
<evidence type="ECO:0000313" key="7">
    <source>
        <dbReference type="EMBL" id="KAK7333084.1"/>
    </source>
</evidence>
<dbReference type="Pfam" id="PF00271">
    <property type="entry name" value="Helicase_C"/>
    <property type="match status" value="1"/>
</dbReference>
<dbReference type="PANTHER" id="PTHR13710:SF120">
    <property type="entry name" value="BIFUNCTIONAL 3'-5' EXONUCLEASE_ATP-DEPENDENT HELICASE WRN"/>
    <property type="match status" value="1"/>
</dbReference>
<dbReference type="GO" id="GO:0043138">
    <property type="term" value="F:3'-5' DNA helicase activity"/>
    <property type="evidence" value="ECO:0007669"/>
    <property type="project" value="UniProtKB-EC"/>
</dbReference>
<dbReference type="SMART" id="SM00490">
    <property type="entry name" value="HELICc"/>
    <property type="match status" value="1"/>
</dbReference>
<dbReference type="InterPro" id="IPR044876">
    <property type="entry name" value="HRDC_dom_sf"/>
</dbReference>
<comment type="similarity">
    <text evidence="1">Belongs to the helicase family. RecQ subfamily.</text>
</comment>
<evidence type="ECO:0000256" key="1">
    <source>
        <dbReference type="ARBA" id="ARBA00005446"/>
    </source>
</evidence>
<dbReference type="Proteomes" id="UP001374584">
    <property type="component" value="Unassembled WGS sequence"/>
</dbReference>
<dbReference type="AlphaFoldDB" id="A0AAN9LF42"/>
<protein>
    <recommendedName>
        <fullName evidence="3">DNA 3'-5' helicase</fullName>
        <ecNumber evidence="3">5.6.2.4</ecNumber>
    </recommendedName>
</protein>
<dbReference type="InterPro" id="IPR010997">
    <property type="entry name" value="HRDC-like_sf"/>
</dbReference>
<sequence length="694" mass="77864">MPKGQIFKSFTEAGIEAGMYHGQMNGKDREESHRLFVRDELQVMVATIAFGMGIDKPNIRQVIHYGCPKSLESYYQESGRCGRDGIASVCWLYYTRSDFAKGDFYCGDVKSEKQRKAVMESLLAAEHYWNCDNCKVSKKERDMSREAFLLMACIHSCKGRWGLNMPIDVLRGSRVKKILEAQFDKLPLHGLGKNYPANWWKSLGHQLISQGFVVKMKSHFLVSVGLFAVPCIHFLSLGYDWIASTRLDGYLKETVSDVYRTISVSSKGEQFLASSRPDYQPPLILTLTAEMLGEEDNGNTQEEFKTLSTSELEGFSEAEKKFHQMLLEERLELAKEVYAICGDQTIRKIALTRPSTKARLANINGVNQHLVTKYGDHFLQVILKLSQGLNLSLDGEEKAPMASLQTNGVTKVSPLTNKSKKLTSAKFEAWKKWHEDGLSIHEIANLEARSAPIKEQTVAEYLLEAAQEGLPFDWVRFSKMIGLTQEIISEIQGAISRVGSTDKLKPIKNELPEDISYQHIKTYLSMRNCGISLETIQSGSSQTGKDDELAYNASNLSDSTLETCPRHCEDDISAKSLAEQHDLEMDEVPSLPVSSSEEHKLSNASEGEFTRKRQKVSEEKEENSTKLKATESSVVEWMKNLDEGATLSTILEHFNGSSEDSVVELGPLCMTHSLNNNVPSRKGMEHNLHALLSK</sequence>
<dbReference type="Gene3D" id="3.40.50.300">
    <property type="entry name" value="P-loop containing nucleotide triphosphate hydrolases"/>
    <property type="match status" value="1"/>
</dbReference>
<gene>
    <name evidence="7" type="ORF">VNO80_29846</name>
</gene>
<keyword evidence="8" id="KW-1185">Reference proteome</keyword>
<evidence type="ECO:0000256" key="4">
    <source>
        <dbReference type="SAM" id="MobiDB-lite"/>
    </source>
</evidence>
<dbReference type="SMART" id="SM00956">
    <property type="entry name" value="RQC"/>
    <property type="match status" value="1"/>
</dbReference>
<dbReference type="PROSITE" id="PS50967">
    <property type="entry name" value="HRDC"/>
    <property type="match status" value="1"/>
</dbReference>
<dbReference type="InterPro" id="IPR018982">
    <property type="entry name" value="RQC_domain"/>
</dbReference>
<dbReference type="SUPFAM" id="SSF47819">
    <property type="entry name" value="HRDC-like"/>
    <property type="match status" value="1"/>
</dbReference>
<dbReference type="GO" id="GO:0000724">
    <property type="term" value="P:double-strand break repair via homologous recombination"/>
    <property type="evidence" value="ECO:0007669"/>
    <property type="project" value="TreeGrafter"/>
</dbReference>
<dbReference type="GO" id="GO:0006260">
    <property type="term" value="P:DNA replication"/>
    <property type="evidence" value="ECO:0007669"/>
    <property type="project" value="InterPro"/>
</dbReference>
<evidence type="ECO:0000313" key="8">
    <source>
        <dbReference type="Proteomes" id="UP001374584"/>
    </source>
</evidence>
<dbReference type="GO" id="GO:0005634">
    <property type="term" value="C:nucleus"/>
    <property type="evidence" value="ECO:0007669"/>
    <property type="project" value="TreeGrafter"/>
</dbReference>
<proteinExistence type="inferred from homology"/>
<dbReference type="PANTHER" id="PTHR13710">
    <property type="entry name" value="DNA HELICASE RECQ FAMILY MEMBER"/>
    <property type="match status" value="1"/>
</dbReference>
<dbReference type="InterPro" id="IPR001650">
    <property type="entry name" value="Helicase_C-like"/>
</dbReference>
<feature type="region of interest" description="Disordered" evidence="4">
    <location>
        <begin position="586"/>
        <end position="627"/>
    </location>
</feature>
<dbReference type="Gene3D" id="1.10.150.80">
    <property type="entry name" value="HRDC domain"/>
    <property type="match status" value="1"/>
</dbReference>